<dbReference type="PANTHER" id="PTHR40034">
    <property type="entry name" value="BSL5891 PROTEIN"/>
    <property type="match status" value="1"/>
</dbReference>
<dbReference type="Proteomes" id="UP000199544">
    <property type="component" value="Unassembled WGS sequence"/>
</dbReference>
<proteinExistence type="predicted"/>
<protein>
    <recommendedName>
        <fullName evidence="4">DUF3311 domain-containing protein</fullName>
    </recommendedName>
</protein>
<dbReference type="RefSeq" id="WP_090232478.1">
    <property type="nucleotide sequence ID" value="NZ_FNHW01000001.1"/>
</dbReference>
<dbReference type="PANTHER" id="PTHR40034:SF1">
    <property type="entry name" value="BSL5891 PROTEIN"/>
    <property type="match status" value="1"/>
</dbReference>
<dbReference type="InterPro" id="IPR021741">
    <property type="entry name" value="DUF3311"/>
</dbReference>
<keyword evidence="1" id="KW-0812">Transmembrane</keyword>
<name>A0A1G9U2C5_9BACL</name>
<evidence type="ECO:0000313" key="3">
    <source>
        <dbReference type="Proteomes" id="UP000199544"/>
    </source>
</evidence>
<evidence type="ECO:0008006" key="4">
    <source>
        <dbReference type="Google" id="ProtNLM"/>
    </source>
</evidence>
<dbReference type="EMBL" id="FNHW01000001">
    <property type="protein sequence ID" value="SDM53675.1"/>
    <property type="molecule type" value="Genomic_DNA"/>
</dbReference>
<evidence type="ECO:0000313" key="2">
    <source>
        <dbReference type="EMBL" id="SDM53675.1"/>
    </source>
</evidence>
<dbReference type="STRING" id="459525.SAMN04488137_0631"/>
<evidence type="ECO:0000256" key="1">
    <source>
        <dbReference type="SAM" id="Phobius"/>
    </source>
</evidence>
<dbReference type="AlphaFoldDB" id="A0A1G9U2C5"/>
<accession>A0A1G9U2C5</accession>
<reference evidence="3" key="1">
    <citation type="submission" date="2016-10" db="EMBL/GenBank/DDBJ databases">
        <authorList>
            <person name="Varghese N."/>
            <person name="Submissions S."/>
        </authorList>
    </citation>
    <scope>NUCLEOTIDE SEQUENCE [LARGE SCALE GENOMIC DNA]</scope>
    <source>
        <strain evidence="3">CGMCC 1.6854</strain>
    </source>
</reference>
<sequence length="65" mass="7325">MSLIKWLALIPFIGLLGGTYFANKVTPYLFGMPFLLGYCVIWVVITTVIMVVIYKLDPKNREGDA</sequence>
<dbReference type="OrthoDB" id="3628949at2"/>
<keyword evidence="3" id="KW-1185">Reference proteome</keyword>
<gene>
    <name evidence="2" type="ORF">SAMN04488137_0631</name>
</gene>
<dbReference type="Pfam" id="PF11755">
    <property type="entry name" value="DUF3311"/>
    <property type="match status" value="1"/>
</dbReference>
<keyword evidence="1" id="KW-0472">Membrane</keyword>
<organism evidence="2 3">
    <name type="scientific">Fictibacillus solisalsi</name>
    <dbReference type="NCBI Taxonomy" id="459525"/>
    <lineage>
        <taxon>Bacteria</taxon>
        <taxon>Bacillati</taxon>
        <taxon>Bacillota</taxon>
        <taxon>Bacilli</taxon>
        <taxon>Bacillales</taxon>
        <taxon>Fictibacillaceae</taxon>
        <taxon>Fictibacillus</taxon>
    </lineage>
</organism>
<feature type="transmembrane region" description="Helical" evidence="1">
    <location>
        <begin position="31"/>
        <end position="54"/>
    </location>
</feature>
<keyword evidence="1" id="KW-1133">Transmembrane helix</keyword>